<name>A0A926IQH5_9BACT</name>
<gene>
    <name evidence="8" type="ORF">H8744_11385</name>
</gene>
<dbReference type="EMBL" id="JACRTF010000001">
    <property type="protein sequence ID" value="MBC8593836.1"/>
    <property type="molecule type" value="Genomic_DNA"/>
</dbReference>
<evidence type="ECO:0000259" key="7">
    <source>
        <dbReference type="Pfam" id="PF14322"/>
    </source>
</evidence>
<organism evidence="8 9">
    <name type="scientific">Jilunia laotingensis</name>
    <dbReference type="NCBI Taxonomy" id="2763675"/>
    <lineage>
        <taxon>Bacteria</taxon>
        <taxon>Pseudomonadati</taxon>
        <taxon>Bacteroidota</taxon>
        <taxon>Bacteroidia</taxon>
        <taxon>Bacteroidales</taxon>
        <taxon>Bacteroidaceae</taxon>
        <taxon>Jilunia</taxon>
    </lineage>
</organism>
<keyword evidence="3" id="KW-0732">Signal</keyword>
<dbReference type="InterPro" id="IPR011990">
    <property type="entry name" value="TPR-like_helical_dom_sf"/>
</dbReference>
<keyword evidence="9" id="KW-1185">Reference proteome</keyword>
<comment type="subcellular location">
    <subcellularLocation>
        <location evidence="1">Cell outer membrane</location>
    </subcellularLocation>
</comment>
<keyword evidence="5" id="KW-0998">Cell outer membrane</keyword>
<comment type="similarity">
    <text evidence="2">Belongs to the SusD family.</text>
</comment>
<dbReference type="RefSeq" id="WP_262434947.1">
    <property type="nucleotide sequence ID" value="NZ_JACRTF010000001.1"/>
</dbReference>
<evidence type="ECO:0000313" key="9">
    <source>
        <dbReference type="Proteomes" id="UP000651085"/>
    </source>
</evidence>
<sequence length="638" mass="73128">MKKLNIIYLLLTLIVFGSCLDEDPKYTTNSKVVYSSEQSAQMALNGIYGLMAVQGSFAQLLPEINTEASGLCWTSYNLSDNRCQYTRGVIPVDNEFNDLVWGALYQAIANCNIFIKACEDGESGEWSTKANMIAQAKFMRGVCYYALYSFYGGVPLRLEPSNRENLAMVRGTRQQVIDQIVKDWTEAAGDLDETSELASSKPTAPSKYSAYAYLTKLYWVMGCNAWAAESGDYWASNTLKNSWPEMQSSKTYFDKAKEYGELVLTKGGFDLEPDFNTLYNGTRLNFSKEFVFVVDATKNTTENVGYNSLHWTFSPQNCSQGETWGRSQPNKSFYDWAHGTYQDDPRLKVTFISKWIKYVNKQPSDEMMIAYPYVGKTINDTTWVDSIVKPGRPPIKVPVVTTRKVLVDSIDYVKGNYEDPTNPKVEELDSLLRVTYCQTKGPSDWNINDWPYFGKYMTNDCSGRYANNNLYVYRYADFLLLMADVENELGDKGTAISLVNRVLQRARNSAKPASVYPKDLPATMSQEEVREYIFNERLFELAAEFDGFTDTRRRGIEWRKKLLERNNNHHITAACYQYGLDNEYAAPWREYWYPTDDGKEDWNTYLVRNQLIPIPRIEMTTNDKITMEDQNPGYANID</sequence>
<dbReference type="Gene3D" id="1.25.40.390">
    <property type="match status" value="1"/>
</dbReference>
<proteinExistence type="inferred from homology"/>
<keyword evidence="4" id="KW-0472">Membrane</keyword>
<feature type="domain" description="SusD-like N-terminal" evidence="7">
    <location>
        <begin position="37"/>
        <end position="218"/>
    </location>
</feature>
<evidence type="ECO:0000313" key="8">
    <source>
        <dbReference type="EMBL" id="MBC8593836.1"/>
    </source>
</evidence>
<evidence type="ECO:0000256" key="1">
    <source>
        <dbReference type="ARBA" id="ARBA00004442"/>
    </source>
</evidence>
<accession>A0A926IQH5</accession>
<comment type="caution">
    <text evidence="8">The sequence shown here is derived from an EMBL/GenBank/DDBJ whole genome shotgun (WGS) entry which is preliminary data.</text>
</comment>
<evidence type="ECO:0000259" key="6">
    <source>
        <dbReference type="Pfam" id="PF07980"/>
    </source>
</evidence>
<dbReference type="Pfam" id="PF14322">
    <property type="entry name" value="SusD-like_3"/>
    <property type="match status" value="1"/>
</dbReference>
<evidence type="ECO:0000256" key="5">
    <source>
        <dbReference type="ARBA" id="ARBA00023237"/>
    </source>
</evidence>
<evidence type="ECO:0000256" key="2">
    <source>
        <dbReference type="ARBA" id="ARBA00006275"/>
    </source>
</evidence>
<dbReference type="SUPFAM" id="SSF48452">
    <property type="entry name" value="TPR-like"/>
    <property type="match status" value="1"/>
</dbReference>
<feature type="domain" description="RagB/SusD" evidence="6">
    <location>
        <begin position="267"/>
        <end position="634"/>
    </location>
</feature>
<evidence type="ECO:0000256" key="3">
    <source>
        <dbReference type="ARBA" id="ARBA00022729"/>
    </source>
</evidence>
<dbReference type="Pfam" id="PF07980">
    <property type="entry name" value="SusD_RagB"/>
    <property type="match status" value="1"/>
</dbReference>
<protein>
    <submittedName>
        <fullName evidence="8">RagB/SusD family nutrient uptake outer membrane protein</fullName>
    </submittedName>
</protein>
<dbReference type="AlphaFoldDB" id="A0A926IQH5"/>
<reference evidence="8" key="1">
    <citation type="submission" date="2020-08" db="EMBL/GenBank/DDBJ databases">
        <title>Genome public.</title>
        <authorList>
            <person name="Liu C."/>
            <person name="Sun Q."/>
        </authorList>
    </citation>
    <scope>NUCLEOTIDE SEQUENCE</scope>
    <source>
        <strain evidence="8">N12</strain>
    </source>
</reference>
<evidence type="ECO:0000256" key="4">
    <source>
        <dbReference type="ARBA" id="ARBA00023136"/>
    </source>
</evidence>
<dbReference type="PROSITE" id="PS51257">
    <property type="entry name" value="PROKAR_LIPOPROTEIN"/>
    <property type="match status" value="1"/>
</dbReference>
<dbReference type="GO" id="GO:0009279">
    <property type="term" value="C:cell outer membrane"/>
    <property type="evidence" value="ECO:0007669"/>
    <property type="project" value="UniProtKB-SubCell"/>
</dbReference>
<dbReference type="InterPro" id="IPR033985">
    <property type="entry name" value="SusD-like_N"/>
</dbReference>
<dbReference type="InterPro" id="IPR012944">
    <property type="entry name" value="SusD_RagB_dom"/>
</dbReference>
<dbReference type="Proteomes" id="UP000651085">
    <property type="component" value="Unassembled WGS sequence"/>
</dbReference>